<dbReference type="GeneID" id="86990668"/>
<dbReference type="Pfam" id="PF21706">
    <property type="entry name" value="FCSD_central"/>
    <property type="match status" value="1"/>
</dbReference>
<dbReference type="InterPro" id="IPR049386">
    <property type="entry name" value="FCSD_central"/>
</dbReference>
<dbReference type="InterPro" id="IPR052541">
    <property type="entry name" value="SQRD"/>
</dbReference>
<dbReference type="GO" id="GO:0016491">
    <property type="term" value="F:oxidoreductase activity"/>
    <property type="evidence" value="ECO:0007669"/>
    <property type="project" value="InterPro"/>
</dbReference>
<dbReference type="Proteomes" id="UP000190962">
    <property type="component" value="Unassembled WGS sequence"/>
</dbReference>
<dbReference type="Pfam" id="PF07992">
    <property type="entry name" value="Pyr_redox_2"/>
    <property type="match status" value="1"/>
</dbReference>
<dbReference type="PROSITE" id="PS51318">
    <property type="entry name" value="TAT"/>
    <property type="match status" value="1"/>
</dbReference>
<dbReference type="PANTHER" id="PTHR43755:SF1">
    <property type="entry name" value="FAD-DEPENDENT PYRIDINE NUCLEOTIDE-DISULPHIDE OXIDOREDUCTASE"/>
    <property type="match status" value="1"/>
</dbReference>
<name>A0A1T2IVC1_SOVGS</name>
<evidence type="ECO:0000256" key="2">
    <source>
        <dbReference type="ARBA" id="ARBA00022729"/>
    </source>
</evidence>
<dbReference type="InterPro" id="IPR036188">
    <property type="entry name" value="FAD/NAD-bd_sf"/>
</dbReference>
<dbReference type="SUPFAM" id="SSF55424">
    <property type="entry name" value="FAD/NAD-linked reductases, dimerisation (C-terminal) domain"/>
    <property type="match status" value="1"/>
</dbReference>
<accession>A0A1T2IVC1</accession>
<feature type="domain" description="Sulfide dehydrogenase [flavocytochrome c] flavoprotein chain central" evidence="6">
    <location>
        <begin position="173"/>
        <end position="289"/>
    </location>
</feature>
<dbReference type="InterPro" id="IPR016156">
    <property type="entry name" value="FAD/NAD-linked_Rdtase_dimer_sf"/>
</dbReference>
<dbReference type="NCBIfam" id="TIGR01409">
    <property type="entry name" value="TAT_signal_seq"/>
    <property type="match status" value="1"/>
</dbReference>
<dbReference type="RefSeq" id="WP_078454402.1">
    <property type="nucleotide sequence ID" value="NZ_MPNX01000001.1"/>
</dbReference>
<feature type="domain" description="FAD/NAD(P)-binding" evidence="5">
    <location>
        <begin position="36"/>
        <end position="152"/>
    </location>
</feature>
<gene>
    <name evidence="7" type="ORF">BOV88_01090</name>
</gene>
<evidence type="ECO:0000256" key="4">
    <source>
        <dbReference type="SAM" id="SignalP"/>
    </source>
</evidence>
<evidence type="ECO:0000256" key="1">
    <source>
        <dbReference type="ARBA" id="ARBA00022630"/>
    </source>
</evidence>
<reference evidence="7 8" key="1">
    <citation type="submission" date="2016-11" db="EMBL/GenBank/DDBJ databases">
        <title>Mixed transmission modes and dynamic genome evolution in an obligate animal-bacterial symbiosis.</title>
        <authorList>
            <person name="Russell S.L."/>
            <person name="Corbett-Detig R.B."/>
            <person name="Cavanaugh C.M."/>
        </authorList>
    </citation>
    <scope>NUCLEOTIDE SEQUENCE [LARGE SCALE GENOMIC DNA]</scope>
    <source>
        <strain evidence="7">MA-KB16</strain>
    </source>
</reference>
<sequence length="426" mass="45250">MTNHSRRNFLKGAATATALSALPLTAKATTGLNGKNVIVIGGGFAGATAAKYIRHWSDANVTLIEPNVEYNSCILSGLVVTGERTLDQISFDYNTLQSKYGVNVIADTVNSIDSGNQTVTRSGSATPLPYDKLVLAPGIEFIDPGLTGGAGQFSNFEVLQNECPHAWKAGAQTTELKNQVDALQQAGSGTLVIRVPKKPFRCPPGPYERACTIADYLGPNFDVKIVDPDDSLNTIGVLTNVFAGLFGSGNLYPNIEHIAGEDVTNITSGKVVTVSNYGDIAAQVVNFIPDQRAPAIVRDTVGGTWGAVDPVSYESTTTANIHIIGDSQATSQPKAGHIANSEAKVCADAIVRSLMPAPMLPYAYPMTNSACFTPINSNEAAWISAVYKYDGSAIVTEKVGNSPTYNEENHEVMFDWANNLFSDTFG</sequence>
<comment type="caution">
    <text evidence="7">The sequence shown here is derived from an EMBL/GenBank/DDBJ whole genome shotgun (WGS) entry which is preliminary data.</text>
</comment>
<keyword evidence="2 4" id="KW-0732">Signal</keyword>
<evidence type="ECO:0000259" key="5">
    <source>
        <dbReference type="Pfam" id="PF07992"/>
    </source>
</evidence>
<dbReference type="Gene3D" id="3.50.50.60">
    <property type="entry name" value="FAD/NAD(P)-binding domain"/>
    <property type="match status" value="2"/>
</dbReference>
<keyword evidence="1" id="KW-0285">Flavoprotein</keyword>
<evidence type="ECO:0000313" key="8">
    <source>
        <dbReference type="Proteomes" id="UP000190962"/>
    </source>
</evidence>
<protein>
    <submittedName>
        <fullName evidence="7">Uncharacterized protein</fullName>
    </submittedName>
</protein>
<dbReference type="EMBL" id="MPNX01000001">
    <property type="protein sequence ID" value="OOY36217.1"/>
    <property type="molecule type" value="Genomic_DNA"/>
</dbReference>
<dbReference type="PANTHER" id="PTHR43755">
    <property type="match status" value="1"/>
</dbReference>
<keyword evidence="3" id="KW-0274">FAD</keyword>
<dbReference type="SUPFAM" id="SSF51905">
    <property type="entry name" value="FAD/NAD(P)-binding domain"/>
    <property type="match status" value="2"/>
</dbReference>
<dbReference type="InterPro" id="IPR019546">
    <property type="entry name" value="TAT_signal_bac_arc"/>
</dbReference>
<proteinExistence type="predicted"/>
<feature type="chain" id="PRO_5012074792" evidence="4">
    <location>
        <begin position="29"/>
        <end position="426"/>
    </location>
</feature>
<dbReference type="Pfam" id="PF10518">
    <property type="entry name" value="TAT_signal"/>
    <property type="match status" value="1"/>
</dbReference>
<feature type="signal peptide" evidence="4">
    <location>
        <begin position="1"/>
        <end position="28"/>
    </location>
</feature>
<dbReference type="AlphaFoldDB" id="A0A1T2IVC1"/>
<organism evidence="7 8">
    <name type="scientific">Solemya velum gill symbiont</name>
    <dbReference type="NCBI Taxonomy" id="2340"/>
    <lineage>
        <taxon>Bacteria</taxon>
        <taxon>Pseudomonadati</taxon>
        <taxon>Pseudomonadota</taxon>
        <taxon>Gammaproteobacteria</taxon>
        <taxon>sulfur-oxidizing symbionts</taxon>
    </lineage>
</organism>
<evidence type="ECO:0000256" key="3">
    <source>
        <dbReference type="ARBA" id="ARBA00022827"/>
    </source>
</evidence>
<dbReference type="InterPro" id="IPR023753">
    <property type="entry name" value="FAD/NAD-binding_dom"/>
</dbReference>
<evidence type="ECO:0000259" key="6">
    <source>
        <dbReference type="Pfam" id="PF21706"/>
    </source>
</evidence>
<evidence type="ECO:0000313" key="7">
    <source>
        <dbReference type="EMBL" id="OOY36217.1"/>
    </source>
</evidence>
<dbReference type="InterPro" id="IPR006311">
    <property type="entry name" value="TAT_signal"/>
</dbReference>